<dbReference type="AlphaFoldDB" id="A0A2T4ZGP7"/>
<comment type="caution">
    <text evidence="2">The sequence shown here is derived from an EMBL/GenBank/DDBJ whole genome shotgun (WGS) entry which is preliminary data.</text>
</comment>
<feature type="signal peptide" evidence="1">
    <location>
        <begin position="1"/>
        <end position="25"/>
    </location>
</feature>
<proteinExistence type="predicted"/>
<gene>
    <name evidence="2" type="ORF">C8P69_102478</name>
</gene>
<keyword evidence="3" id="KW-1185">Reference proteome</keyword>
<dbReference type="SUPFAM" id="SSF56925">
    <property type="entry name" value="OMPA-like"/>
    <property type="match status" value="1"/>
</dbReference>
<evidence type="ECO:0000256" key="1">
    <source>
        <dbReference type="SAM" id="SignalP"/>
    </source>
</evidence>
<accession>A0A2T4ZGP7</accession>
<dbReference type="EMBL" id="PZZL01000002">
    <property type="protein sequence ID" value="PTM61092.1"/>
    <property type="molecule type" value="Genomic_DNA"/>
</dbReference>
<protein>
    <recommendedName>
        <fullName evidence="4">Outer membrane immunogenic protein</fullName>
    </recommendedName>
</protein>
<evidence type="ECO:0008006" key="4">
    <source>
        <dbReference type="Google" id="ProtNLM"/>
    </source>
</evidence>
<dbReference type="Proteomes" id="UP000241808">
    <property type="component" value="Unassembled WGS sequence"/>
</dbReference>
<feature type="chain" id="PRO_5015525035" description="Outer membrane immunogenic protein" evidence="1">
    <location>
        <begin position="26"/>
        <end position="309"/>
    </location>
</feature>
<organism evidence="2 3">
    <name type="scientific">Phreatobacter oligotrophus</name>
    <dbReference type="NCBI Taxonomy" id="1122261"/>
    <lineage>
        <taxon>Bacteria</taxon>
        <taxon>Pseudomonadati</taxon>
        <taxon>Pseudomonadota</taxon>
        <taxon>Alphaproteobacteria</taxon>
        <taxon>Hyphomicrobiales</taxon>
        <taxon>Phreatobacteraceae</taxon>
        <taxon>Phreatobacter</taxon>
    </lineage>
</organism>
<reference evidence="2 3" key="1">
    <citation type="submission" date="2018-04" db="EMBL/GenBank/DDBJ databases">
        <title>Genomic Encyclopedia of Archaeal and Bacterial Type Strains, Phase II (KMG-II): from individual species to whole genera.</title>
        <authorList>
            <person name="Goeker M."/>
        </authorList>
    </citation>
    <scope>NUCLEOTIDE SEQUENCE [LARGE SCALE GENOMIC DNA]</scope>
    <source>
        <strain evidence="2 3">DSM 25521</strain>
    </source>
</reference>
<dbReference type="RefSeq" id="WP_146167294.1">
    <property type="nucleotide sequence ID" value="NZ_PZZL01000002.1"/>
</dbReference>
<sequence length="309" mass="31332">MVRHALKRLCALVVVLAGMALPAAAQRDIRHSAIPDFDAVAAANRGVGGFYLAAGLAYGLPSKRAFSLVDGFACPGVGVPYLGPVSLGGASGCSTTANLAGLTGHAMAGWNFGGPNGLVTGLELRGRLGREGGNGRLGGSTLVSIPGLSAYTNTASGAYRGNLDAGLALSGRLGYAFSGIMPFVRAGLGMARLAEQVDFDATGSRSCAVGPPVTCTSGGVVAWRSTRWLPSAVLGAGLEVPYGRVFVRLDGEIEAAFSPSSSLMRELAGQLVTVTGTPTGGPSTAGAATLRAENWVVTRRIMLSGGFRF</sequence>
<dbReference type="InterPro" id="IPR011250">
    <property type="entry name" value="OMP/PagP_B-barrel"/>
</dbReference>
<evidence type="ECO:0000313" key="3">
    <source>
        <dbReference type="Proteomes" id="UP000241808"/>
    </source>
</evidence>
<name>A0A2T4ZGP7_9HYPH</name>
<dbReference type="OrthoDB" id="8478545at2"/>
<keyword evidence="1" id="KW-0732">Signal</keyword>
<evidence type="ECO:0000313" key="2">
    <source>
        <dbReference type="EMBL" id="PTM61092.1"/>
    </source>
</evidence>